<dbReference type="GO" id="GO:0019028">
    <property type="term" value="C:viral capsid"/>
    <property type="evidence" value="ECO:0007669"/>
    <property type="project" value="InterPro"/>
</dbReference>
<evidence type="ECO:0000256" key="1">
    <source>
        <dbReference type="SAM" id="MobiDB-lite"/>
    </source>
</evidence>
<dbReference type="GeneID" id="26382563"/>
<proteinExistence type="predicted"/>
<feature type="compositionally biased region" description="Polar residues" evidence="1">
    <location>
        <begin position="1"/>
        <end position="31"/>
    </location>
</feature>
<dbReference type="Pfam" id="PF05073">
    <property type="entry name" value="Baculo_p24"/>
    <property type="match status" value="1"/>
</dbReference>
<accession>A0A097P939</accession>
<protein>
    <submittedName>
        <fullName evidence="2">p24</fullName>
    </submittedName>
</protein>
<name>A0A097P939_9ABAC</name>
<dbReference type="KEGG" id="vg:26382563"/>
<feature type="region of interest" description="Disordered" evidence="1">
    <location>
        <begin position="1"/>
        <end position="36"/>
    </location>
</feature>
<dbReference type="EMBL" id="KJ676450">
    <property type="protein sequence ID" value="AIU41347.1"/>
    <property type="molecule type" value="Genomic_DNA"/>
</dbReference>
<keyword evidence="3" id="KW-1185">Reference proteome</keyword>
<dbReference type="OrthoDB" id="18599at10239"/>
<reference evidence="2 3" key="1">
    <citation type="journal article" date="2014" name="PLoS ONE">
        <title>Genomic Sequencing and Analysis of Sucra jujuba Nucleopolyhedrovirus.</title>
        <authorList>
            <person name="Liu X."/>
            <person name="Yin F."/>
            <person name="Zhu Z."/>
            <person name="Hou D."/>
            <person name="Wang J."/>
            <person name="Zhang L."/>
            <person name="Wang M."/>
            <person name="Wang H."/>
            <person name="Hu Z."/>
            <person name="Deng F."/>
        </authorList>
    </citation>
    <scope>NUCLEOTIDE SEQUENCE [LARGE SCALE GENOMIC DNA]</scope>
    <source>
        <strain evidence="2">473</strain>
    </source>
</reference>
<dbReference type="InterPro" id="IPR007765">
    <property type="entry name" value="Baculo_p24"/>
</dbReference>
<dbReference type="Proteomes" id="UP000201917">
    <property type="component" value="Segment"/>
</dbReference>
<evidence type="ECO:0000313" key="2">
    <source>
        <dbReference type="EMBL" id="AIU41347.1"/>
    </source>
</evidence>
<sequence length="263" mass="29570">MKMAMTTTALSNQTSLETVSGSNSNISNTKNHLSEEHGQQHFQYDDECIEVVIIENNEDDRDGYVELSAATRLVSPIVTIRGFNKAVMWTNVHPSHKLTRNSKNYVHAFALCKYLSAYNLSNKRHPPQMFVLKRLISDLIMGGQSQMIDPISDIKNQLCTLQECLSANVTGGNLSNGVNNSAMVTGMQQIYQPTTVNNMSVSEWSETFRDMLRHEHVTLLANITSALDTIKSMQLDFTNKLAFSNDTMLDSFKSIKDIIIRKK</sequence>
<dbReference type="RefSeq" id="YP_009186799.1">
    <property type="nucleotide sequence ID" value="NC_028636.1"/>
</dbReference>
<evidence type="ECO:0000313" key="3">
    <source>
        <dbReference type="Proteomes" id="UP000201917"/>
    </source>
</evidence>
<organism evidence="2 3">
    <name type="scientific">Sucra jujuba nucleopolyhedrovirus</name>
    <dbReference type="NCBI Taxonomy" id="1563660"/>
    <lineage>
        <taxon>Viruses</taxon>
        <taxon>Viruses incertae sedis</taxon>
        <taxon>Naldaviricetes</taxon>
        <taxon>Lefavirales</taxon>
        <taxon>Baculoviridae</taxon>
        <taxon>Alphabaculovirus</taxon>
        <taxon>Alphabaculovirus sujujubae</taxon>
    </lineage>
</organism>